<evidence type="ECO:0000259" key="8">
    <source>
        <dbReference type="Pfam" id="PF07669"/>
    </source>
</evidence>
<feature type="domain" description="Type II methyltransferase M.TaqI-like" evidence="8">
    <location>
        <begin position="138"/>
        <end position="241"/>
    </location>
</feature>
<evidence type="ECO:0000256" key="6">
    <source>
        <dbReference type="ARBA" id="ARBA00023125"/>
    </source>
</evidence>
<dbReference type="PANTHER" id="PTHR33841:SF6">
    <property type="entry name" value="TYPE II METHYLTRANSFERASE M.HINDII"/>
    <property type="match status" value="1"/>
</dbReference>
<evidence type="ECO:0000256" key="3">
    <source>
        <dbReference type="ARBA" id="ARBA00022679"/>
    </source>
</evidence>
<reference evidence="11" key="1">
    <citation type="submission" date="2012-11" db="EMBL/GenBank/DDBJ databases">
        <authorList>
            <person name="Lucero-Rivera Y.E."/>
            <person name="Tovar-Ramirez D."/>
        </authorList>
    </citation>
    <scope>NUCLEOTIDE SEQUENCE [LARGE SCALE GENOMIC DNA]</scope>
    <source>
        <strain evidence="11">Araruama</strain>
    </source>
</reference>
<keyword evidence="6" id="KW-0238">DNA-binding</keyword>
<dbReference type="GO" id="GO:0032259">
    <property type="term" value="P:methylation"/>
    <property type="evidence" value="ECO:0007669"/>
    <property type="project" value="UniProtKB-KW"/>
</dbReference>
<keyword evidence="4" id="KW-0949">S-adenosyl-L-methionine</keyword>
<dbReference type="InterPro" id="IPR050953">
    <property type="entry name" value="N4_N6_ade-DNA_methylase"/>
</dbReference>
<dbReference type="InterPro" id="IPR011639">
    <property type="entry name" value="MethylTrfase_TaqI-like_dom"/>
</dbReference>
<gene>
    <name evidence="10" type="ORF">OMM_00814</name>
</gene>
<evidence type="ECO:0000256" key="5">
    <source>
        <dbReference type="ARBA" id="ARBA00022747"/>
    </source>
</evidence>
<dbReference type="AlphaFoldDB" id="A0A1V1PFE7"/>
<keyword evidence="3 10" id="KW-0808">Transferase</keyword>
<keyword evidence="2 10" id="KW-0489">Methyltransferase</keyword>
<dbReference type="GO" id="GO:0009307">
    <property type="term" value="P:DNA restriction-modification system"/>
    <property type="evidence" value="ECO:0007669"/>
    <property type="project" value="UniProtKB-KW"/>
</dbReference>
<dbReference type="GO" id="GO:0009007">
    <property type="term" value="F:site-specific DNA-methyltransferase (adenine-specific) activity"/>
    <property type="evidence" value="ECO:0007669"/>
    <property type="project" value="UniProtKB-EC"/>
</dbReference>
<comment type="catalytic activity">
    <reaction evidence="7">
        <text>a 2'-deoxyadenosine in DNA + S-adenosyl-L-methionine = an N(6)-methyl-2'-deoxyadenosine in DNA + S-adenosyl-L-homocysteine + H(+)</text>
        <dbReference type="Rhea" id="RHEA:15197"/>
        <dbReference type="Rhea" id="RHEA-COMP:12418"/>
        <dbReference type="Rhea" id="RHEA-COMP:12419"/>
        <dbReference type="ChEBI" id="CHEBI:15378"/>
        <dbReference type="ChEBI" id="CHEBI:57856"/>
        <dbReference type="ChEBI" id="CHEBI:59789"/>
        <dbReference type="ChEBI" id="CHEBI:90615"/>
        <dbReference type="ChEBI" id="CHEBI:90616"/>
        <dbReference type="EC" id="2.1.1.72"/>
    </reaction>
</comment>
<evidence type="ECO:0000313" key="10">
    <source>
        <dbReference type="EMBL" id="ETR73611.1"/>
    </source>
</evidence>
<dbReference type="Gene3D" id="3.40.50.150">
    <property type="entry name" value="Vaccinia Virus protein VP39"/>
    <property type="match status" value="1"/>
</dbReference>
<dbReference type="EMBL" id="ATBP01000048">
    <property type="protein sequence ID" value="ETR73611.1"/>
    <property type="molecule type" value="Genomic_DNA"/>
</dbReference>
<accession>A0A1V1PFE7</accession>
<dbReference type="InterPro" id="IPR025931">
    <property type="entry name" value="TaqI_C"/>
</dbReference>
<evidence type="ECO:0000256" key="7">
    <source>
        <dbReference type="ARBA" id="ARBA00047942"/>
    </source>
</evidence>
<dbReference type="EC" id="2.1.1.72" evidence="1"/>
<evidence type="ECO:0000256" key="4">
    <source>
        <dbReference type="ARBA" id="ARBA00022691"/>
    </source>
</evidence>
<evidence type="ECO:0000256" key="1">
    <source>
        <dbReference type="ARBA" id="ARBA00011900"/>
    </source>
</evidence>
<evidence type="ECO:0000256" key="2">
    <source>
        <dbReference type="ARBA" id="ARBA00022603"/>
    </source>
</evidence>
<dbReference type="CDD" id="cd02440">
    <property type="entry name" value="AdoMet_MTases"/>
    <property type="match status" value="1"/>
</dbReference>
<dbReference type="Proteomes" id="UP000189670">
    <property type="component" value="Unassembled WGS sequence"/>
</dbReference>
<protein>
    <recommendedName>
        <fullName evidence="1">site-specific DNA-methyltransferase (adenine-specific)</fullName>
        <ecNumber evidence="1">2.1.1.72</ecNumber>
    </recommendedName>
</protein>
<evidence type="ECO:0000313" key="11">
    <source>
        <dbReference type="Proteomes" id="UP000189670"/>
    </source>
</evidence>
<dbReference type="Pfam" id="PF12950">
    <property type="entry name" value="TaqI_C"/>
    <property type="match status" value="1"/>
</dbReference>
<dbReference type="PROSITE" id="PS00092">
    <property type="entry name" value="N6_MTASE"/>
    <property type="match status" value="1"/>
</dbReference>
<dbReference type="Pfam" id="PF07669">
    <property type="entry name" value="Eco57I"/>
    <property type="match status" value="1"/>
</dbReference>
<name>A0A1V1PFE7_9BACT</name>
<organism evidence="10 11">
    <name type="scientific">Candidatus Magnetoglobus multicellularis str. Araruama</name>
    <dbReference type="NCBI Taxonomy" id="890399"/>
    <lineage>
        <taxon>Bacteria</taxon>
        <taxon>Pseudomonadati</taxon>
        <taxon>Thermodesulfobacteriota</taxon>
        <taxon>Desulfobacteria</taxon>
        <taxon>Desulfobacterales</taxon>
        <taxon>Desulfobacteraceae</taxon>
        <taxon>Candidatus Magnetoglobus</taxon>
    </lineage>
</organism>
<evidence type="ECO:0000259" key="9">
    <source>
        <dbReference type="Pfam" id="PF12950"/>
    </source>
</evidence>
<proteinExistence type="predicted"/>
<dbReference type="InterPro" id="IPR002052">
    <property type="entry name" value="DNA_methylase_N6_adenine_CS"/>
</dbReference>
<dbReference type="GO" id="GO:0003677">
    <property type="term" value="F:DNA binding"/>
    <property type="evidence" value="ECO:0007669"/>
    <property type="project" value="UniProtKB-KW"/>
</dbReference>
<dbReference type="SUPFAM" id="SSF53335">
    <property type="entry name" value="S-adenosyl-L-methionine-dependent methyltransferases"/>
    <property type="match status" value="1"/>
</dbReference>
<sequence length="565" mass="65237">MAVQLPLQYSVSFPKSFYEYGKRSSGEGHGVVLTKRHIVEMMLDISGYRKDLGLIDKSLLEPSCGHGAFLLPAIHRFFSSSSTHQLDVDTLKQRFLAYDINEAHVKITRRNVYKALIDIGIPRFDADMLANSWVRYGDFLLENDGRIFDFVIGNPPYIRIEQLSPILHAEYRSRYSSLFDRADIYVAFIEHGLDLLKDNGSLTFICADRWILNKYGEAIRRKISDNFAIKYYIDLHEASPFETDVIAYPAIFTISSQKKQTVHITKLHTATPEECKKAACNLISPNKTQIDTAIHKYDTWFNGSEPWVLTSPEHLKALRSMENRLEPLENHGDTKVRIGVATGNDKIYIVSNTLNIESDRLIPIVKREDLVHGKIIDSGRSVINTFIHGKGTINLDNYPRLKAFFIANKEQIKKRYVAKKNPNSWFRTIDRVYPEIVKKPKLLIPDIAGSNEIVYDEGRYYPHHNLYFITSSEWDLEVLGGLLSSRVALFFIWSYAVKMRGKYLRFQAQYLRRICIPKSYLIPKSLQKDIKIAFRRRDFHRLDAFGLQAYGLDSIPDFDFVDTRK</sequence>
<dbReference type="PANTHER" id="PTHR33841">
    <property type="entry name" value="DNA METHYLTRANSFERASE YEEA-RELATED"/>
    <property type="match status" value="1"/>
</dbReference>
<comment type="caution">
    <text evidence="10">The sequence shown here is derived from an EMBL/GenBank/DDBJ whole genome shotgun (WGS) entry which is preliminary data.</text>
</comment>
<feature type="domain" description="TaqI-like C-terminal specificity" evidence="9">
    <location>
        <begin position="418"/>
        <end position="514"/>
    </location>
</feature>
<keyword evidence="5" id="KW-0680">Restriction system</keyword>
<dbReference type="InterPro" id="IPR029063">
    <property type="entry name" value="SAM-dependent_MTases_sf"/>
</dbReference>
<dbReference type="PRINTS" id="PR00507">
    <property type="entry name" value="N12N6MTFRASE"/>
</dbReference>